<keyword evidence="3" id="KW-0238">DNA-binding</keyword>
<dbReference type="InterPro" id="IPR000847">
    <property type="entry name" value="LysR_HTH_N"/>
</dbReference>
<proteinExistence type="inferred from homology"/>
<evidence type="ECO:0000259" key="5">
    <source>
        <dbReference type="PROSITE" id="PS50931"/>
    </source>
</evidence>
<sequence length="296" mass="31708">MLDLRLLHYFAAVVECGHFGRAAERLHMTQPPLSRAIRRLESDFGGPLLVRSAHGVSPTAMGNALYQEACDLLERAETAGHRVLAAAATGLGVGVVADGAAELWRLAPAFRALHPGVEVHVREGDLGDPTAGLHAGHVDVAITRAPFVTTGIEVRTLRSDPVGVVLRPGDELAGRSSIRLEELTDRVWCRFPDGTDPMWRAYWYPVRGPVPRQEGPVVRTVQECQHATLWTEAIGITPLGHTVPDGLVVIPVEDMPPSRLVVAWTAGSDSPLVASLVGLAIEAFRPVEHSVAGSLG</sequence>
<dbReference type="SUPFAM" id="SSF46785">
    <property type="entry name" value="Winged helix' DNA-binding domain"/>
    <property type="match status" value="1"/>
</dbReference>
<dbReference type="InterPro" id="IPR036388">
    <property type="entry name" value="WH-like_DNA-bd_sf"/>
</dbReference>
<dbReference type="EMBL" id="BAAAJK010000027">
    <property type="protein sequence ID" value="GAA1394855.1"/>
    <property type="molecule type" value="Genomic_DNA"/>
</dbReference>
<reference evidence="7" key="1">
    <citation type="journal article" date="2019" name="Int. J. Syst. Evol. Microbiol.">
        <title>The Global Catalogue of Microorganisms (GCM) 10K type strain sequencing project: providing services to taxonomists for standard genome sequencing and annotation.</title>
        <authorList>
            <consortium name="The Broad Institute Genomics Platform"/>
            <consortium name="The Broad Institute Genome Sequencing Center for Infectious Disease"/>
            <person name="Wu L."/>
            <person name="Ma J."/>
        </authorList>
    </citation>
    <scope>NUCLEOTIDE SEQUENCE [LARGE SCALE GENOMIC DNA]</scope>
    <source>
        <strain evidence="7">JCM 11896</strain>
    </source>
</reference>
<dbReference type="PRINTS" id="PR00039">
    <property type="entry name" value="HTHLYSR"/>
</dbReference>
<comment type="similarity">
    <text evidence="1">Belongs to the LysR transcriptional regulatory family.</text>
</comment>
<evidence type="ECO:0000256" key="3">
    <source>
        <dbReference type="ARBA" id="ARBA00023125"/>
    </source>
</evidence>
<dbReference type="PANTHER" id="PTHR30346:SF0">
    <property type="entry name" value="HCA OPERON TRANSCRIPTIONAL ACTIVATOR HCAR"/>
    <property type="match status" value="1"/>
</dbReference>
<evidence type="ECO:0000313" key="7">
    <source>
        <dbReference type="Proteomes" id="UP001501414"/>
    </source>
</evidence>
<gene>
    <name evidence="6" type="ORF">GCM10009613_43620</name>
</gene>
<evidence type="ECO:0000256" key="2">
    <source>
        <dbReference type="ARBA" id="ARBA00023015"/>
    </source>
</evidence>
<keyword evidence="4" id="KW-0804">Transcription</keyword>
<dbReference type="SUPFAM" id="SSF53850">
    <property type="entry name" value="Periplasmic binding protein-like II"/>
    <property type="match status" value="1"/>
</dbReference>
<dbReference type="Gene3D" id="1.10.10.10">
    <property type="entry name" value="Winged helix-like DNA-binding domain superfamily/Winged helix DNA-binding domain"/>
    <property type="match status" value="1"/>
</dbReference>
<keyword evidence="2" id="KW-0805">Transcription regulation</keyword>
<evidence type="ECO:0000256" key="1">
    <source>
        <dbReference type="ARBA" id="ARBA00009437"/>
    </source>
</evidence>
<organism evidence="6 7">
    <name type="scientific">Pseudonocardia kongjuensis</name>
    <dbReference type="NCBI Taxonomy" id="102227"/>
    <lineage>
        <taxon>Bacteria</taxon>
        <taxon>Bacillati</taxon>
        <taxon>Actinomycetota</taxon>
        <taxon>Actinomycetes</taxon>
        <taxon>Pseudonocardiales</taxon>
        <taxon>Pseudonocardiaceae</taxon>
        <taxon>Pseudonocardia</taxon>
    </lineage>
</organism>
<accession>A0ABP4INS1</accession>
<feature type="domain" description="HTH lysR-type" evidence="5">
    <location>
        <begin position="2"/>
        <end position="59"/>
    </location>
</feature>
<keyword evidence="7" id="KW-1185">Reference proteome</keyword>
<evidence type="ECO:0000313" key="6">
    <source>
        <dbReference type="EMBL" id="GAA1394855.1"/>
    </source>
</evidence>
<dbReference type="PROSITE" id="PS50931">
    <property type="entry name" value="HTH_LYSR"/>
    <property type="match status" value="1"/>
</dbReference>
<dbReference type="InterPro" id="IPR036390">
    <property type="entry name" value="WH_DNA-bd_sf"/>
</dbReference>
<dbReference type="Pfam" id="PF03466">
    <property type="entry name" value="LysR_substrate"/>
    <property type="match status" value="1"/>
</dbReference>
<name>A0ABP4INS1_9PSEU</name>
<dbReference type="PANTHER" id="PTHR30346">
    <property type="entry name" value="TRANSCRIPTIONAL DUAL REGULATOR HCAR-RELATED"/>
    <property type="match status" value="1"/>
</dbReference>
<comment type="caution">
    <text evidence="6">The sequence shown here is derived from an EMBL/GenBank/DDBJ whole genome shotgun (WGS) entry which is preliminary data.</text>
</comment>
<dbReference type="InterPro" id="IPR005119">
    <property type="entry name" value="LysR_subst-bd"/>
</dbReference>
<evidence type="ECO:0000256" key="4">
    <source>
        <dbReference type="ARBA" id="ARBA00023163"/>
    </source>
</evidence>
<dbReference type="CDD" id="cd08414">
    <property type="entry name" value="PBP2_LTTR_aromatics_like"/>
    <property type="match status" value="1"/>
</dbReference>
<dbReference type="Proteomes" id="UP001501414">
    <property type="component" value="Unassembled WGS sequence"/>
</dbReference>
<dbReference type="Pfam" id="PF00126">
    <property type="entry name" value="HTH_1"/>
    <property type="match status" value="1"/>
</dbReference>
<protein>
    <submittedName>
        <fullName evidence="6">LysR substrate-binding domain-containing protein</fullName>
    </submittedName>
</protein>
<dbReference type="Gene3D" id="3.40.190.290">
    <property type="match status" value="1"/>
</dbReference>